<dbReference type="RefSeq" id="WP_184954200.1">
    <property type="nucleotide sequence ID" value="NZ_BOMC01000068.1"/>
</dbReference>
<organism evidence="4 5">
    <name type="scientific">Paractinoplanes abujensis</name>
    <dbReference type="NCBI Taxonomy" id="882441"/>
    <lineage>
        <taxon>Bacteria</taxon>
        <taxon>Bacillati</taxon>
        <taxon>Actinomycetota</taxon>
        <taxon>Actinomycetes</taxon>
        <taxon>Micromonosporales</taxon>
        <taxon>Micromonosporaceae</taxon>
        <taxon>Paractinoplanes</taxon>
    </lineage>
</organism>
<sequence length="499" mass="55346">MPNNEFGDFQTPLVLARQCLSLLGLPGDARILEPTCGTGAFLEASAALSPGSERQGLELHPEYAERASRWARVEVADIFRTRLTDLFSWTTDGPLFVVGNPPWVTSAELNRMKSSNLPAKANIKGVRGIDAVLGSSNFDVCEYIITKVLTEYRSEPFTLGMLCKTQVVRNVMELAASTRMPLAGGDVYRINSKKWFGAGVDACWFVVRVDPSRPADYTARIHDDVFAPEESAGNRFGVVDGRLVSDVDRYRGVRVADGLSPYEWRSGMKHDASSVFELTATPAPATRNGVVLDLEPEFVHPFLKSTDVFRGRHRDLTKWVIVPQKTFGAETDSLEFSAPALWKYLNAHGTTLDGRRSSIYRNRPRFTVFGHGDYTYAPYKVAVSGLHKKPVFRLVAPLNNQPVVLDDTCYFLPFLDGVEAAVVTAVLNSRPCIDLIESLVFWDSKRPITKKLLSRIDLNQLPYDAELVRESAVEHAAAAAVPFDEALVRRRVEAAQFGS</sequence>
<keyword evidence="2" id="KW-0808">Transferase</keyword>
<dbReference type="InterPro" id="IPR050953">
    <property type="entry name" value="N4_N6_ade-DNA_methylase"/>
</dbReference>
<dbReference type="InterPro" id="IPR029063">
    <property type="entry name" value="SAM-dependent_MTases_sf"/>
</dbReference>
<accession>A0A7W7CWC0</accession>
<dbReference type="PANTHER" id="PTHR33841:SF5">
    <property type="entry name" value="DNA METHYLASE (MODIFICATION METHYLASE) (METHYLTRANSFERASE)-RELATED"/>
    <property type="match status" value="1"/>
</dbReference>
<proteinExistence type="predicted"/>
<evidence type="ECO:0000256" key="2">
    <source>
        <dbReference type="ARBA" id="ARBA00022679"/>
    </source>
</evidence>
<gene>
    <name evidence="4" type="ORF">BKA14_006058</name>
</gene>
<keyword evidence="1" id="KW-0489">Methyltransferase</keyword>
<dbReference type="EMBL" id="JACHMF010000001">
    <property type="protein sequence ID" value="MBB4695910.1"/>
    <property type="molecule type" value="Genomic_DNA"/>
</dbReference>
<dbReference type="PROSITE" id="PS00092">
    <property type="entry name" value="N6_MTASE"/>
    <property type="match status" value="1"/>
</dbReference>
<evidence type="ECO:0000256" key="1">
    <source>
        <dbReference type="ARBA" id="ARBA00022603"/>
    </source>
</evidence>
<dbReference type="Proteomes" id="UP000542742">
    <property type="component" value="Unassembled WGS sequence"/>
</dbReference>
<keyword evidence="5" id="KW-1185">Reference proteome</keyword>
<comment type="caution">
    <text evidence="4">The sequence shown here is derived from an EMBL/GenBank/DDBJ whole genome shotgun (WGS) entry which is preliminary data.</text>
</comment>
<keyword evidence="3" id="KW-0949">S-adenosyl-L-methionine</keyword>
<dbReference type="AlphaFoldDB" id="A0A7W7CWC0"/>
<evidence type="ECO:0000313" key="5">
    <source>
        <dbReference type="Proteomes" id="UP000542742"/>
    </source>
</evidence>
<name>A0A7W7CWC0_9ACTN</name>
<dbReference type="GO" id="GO:0032259">
    <property type="term" value="P:methylation"/>
    <property type="evidence" value="ECO:0007669"/>
    <property type="project" value="UniProtKB-KW"/>
</dbReference>
<dbReference type="PANTHER" id="PTHR33841">
    <property type="entry name" value="DNA METHYLTRANSFERASE YEEA-RELATED"/>
    <property type="match status" value="1"/>
</dbReference>
<dbReference type="PRINTS" id="PR00507">
    <property type="entry name" value="N12N6MTFRASE"/>
</dbReference>
<reference evidence="4 5" key="1">
    <citation type="submission" date="2020-08" db="EMBL/GenBank/DDBJ databases">
        <title>Sequencing the genomes of 1000 actinobacteria strains.</title>
        <authorList>
            <person name="Klenk H.-P."/>
        </authorList>
    </citation>
    <scope>NUCLEOTIDE SEQUENCE [LARGE SCALE GENOMIC DNA]</scope>
    <source>
        <strain evidence="4 5">DSM 45518</strain>
    </source>
</reference>
<dbReference type="GO" id="GO:0009007">
    <property type="term" value="F:site-specific DNA-methyltransferase (adenine-specific) activity"/>
    <property type="evidence" value="ECO:0007669"/>
    <property type="project" value="UniProtKB-EC"/>
</dbReference>
<dbReference type="Gene3D" id="3.40.50.150">
    <property type="entry name" value="Vaccinia Virus protein VP39"/>
    <property type="match status" value="1"/>
</dbReference>
<evidence type="ECO:0000313" key="4">
    <source>
        <dbReference type="EMBL" id="MBB4695910.1"/>
    </source>
</evidence>
<protein>
    <submittedName>
        <fullName evidence="4">Uncharacterized protein</fullName>
    </submittedName>
</protein>
<dbReference type="GO" id="GO:0003676">
    <property type="term" value="F:nucleic acid binding"/>
    <property type="evidence" value="ECO:0007669"/>
    <property type="project" value="InterPro"/>
</dbReference>
<dbReference type="InterPro" id="IPR002052">
    <property type="entry name" value="DNA_methylase_N6_adenine_CS"/>
</dbReference>
<evidence type="ECO:0000256" key="3">
    <source>
        <dbReference type="ARBA" id="ARBA00022691"/>
    </source>
</evidence>
<dbReference type="SUPFAM" id="SSF53335">
    <property type="entry name" value="S-adenosyl-L-methionine-dependent methyltransferases"/>
    <property type="match status" value="1"/>
</dbReference>